<protein>
    <submittedName>
        <fullName evidence="1">Uncharacterized protein</fullName>
    </submittedName>
</protein>
<name>A0AAE0EJF0_9ROSI</name>
<keyword evidence="2" id="KW-1185">Reference proteome</keyword>
<dbReference type="AlphaFoldDB" id="A0AAE0EJF0"/>
<gene>
    <name evidence="1" type="ORF">Dsin_001898</name>
</gene>
<reference evidence="1" key="1">
    <citation type="journal article" date="2023" name="Plant J.">
        <title>Genome sequences and population genomics provide insights into the demographic history, inbreeding, and mutation load of two 'living fossil' tree species of Dipteronia.</title>
        <authorList>
            <person name="Feng Y."/>
            <person name="Comes H.P."/>
            <person name="Chen J."/>
            <person name="Zhu S."/>
            <person name="Lu R."/>
            <person name="Zhang X."/>
            <person name="Li P."/>
            <person name="Qiu J."/>
            <person name="Olsen K.M."/>
            <person name="Qiu Y."/>
        </authorList>
    </citation>
    <scope>NUCLEOTIDE SEQUENCE</scope>
    <source>
        <strain evidence="1">NBL</strain>
    </source>
</reference>
<comment type="caution">
    <text evidence="1">The sequence shown here is derived from an EMBL/GenBank/DDBJ whole genome shotgun (WGS) entry which is preliminary data.</text>
</comment>
<organism evidence="1 2">
    <name type="scientific">Dipteronia sinensis</name>
    <dbReference type="NCBI Taxonomy" id="43782"/>
    <lineage>
        <taxon>Eukaryota</taxon>
        <taxon>Viridiplantae</taxon>
        <taxon>Streptophyta</taxon>
        <taxon>Embryophyta</taxon>
        <taxon>Tracheophyta</taxon>
        <taxon>Spermatophyta</taxon>
        <taxon>Magnoliopsida</taxon>
        <taxon>eudicotyledons</taxon>
        <taxon>Gunneridae</taxon>
        <taxon>Pentapetalae</taxon>
        <taxon>rosids</taxon>
        <taxon>malvids</taxon>
        <taxon>Sapindales</taxon>
        <taxon>Sapindaceae</taxon>
        <taxon>Hippocastanoideae</taxon>
        <taxon>Acereae</taxon>
        <taxon>Dipteronia</taxon>
    </lineage>
</organism>
<dbReference type="Proteomes" id="UP001281410">
    <property type="component" value="Unassembled WGS sequence"/>
</dbReference>
<evidence type="ECO:0000313" key="2">
    <source>
        <dbReference type="Proteomes" id="UP001281410"/>
    </source>
</evidence>
<evidence type="ECO:0000313" key="1">
    <source>
        <dbReference type="EMBL" id="KAK3230017.1"/>
    </source>
</evidence>
<proteinExistence type="predicted"/>
<dbReference type="EMBL" id="JANJYJ010000001">
    <property type="protein sequence ID" value="KAK3230017.1"/>
    <property type="molecule type" value="Genomic_DNA"/>
</dbReference>
<sequence>MLKLEKPAEGRKGAISMYAEIFEFSPSFHLVEVKKSSGDTLEYLTMLKKDIKPALKDIVFAWQGEQHHRQ</sequence>
<accession>A0AAE0EJF0</accession>
<dbReference type="Gene3D" id="3.30.310.80">
    <property type="entry name" value="Kinase associated domain 1, KA1"/>
    <property type="match status" value="1"/>
</dbReference>